<dbReference type="PANTHER" id="PTHR30250:SF30">
    <property type="entry name" value="LIPID III FLIPPASE"/>
    <property type="match status" value="1"/>
</dbReference>
<reference evidence="7 8" key="1">
    <citation type="submission" date="2018-04" db="EMBL/GenBank/DDBJ databases">
        <title>Adhaeribacter sp. HMF7616 genome sequencing and assembly.</title>
        <authorList>
            <person name="Kang H."/>
            <person name="Kang J."/>
            <person name="Cha I."/>
            <person name="Kim H."/>
            <person name="Joh K."/>
        </authorList>
    </citation>
    <scope>NUCLEOTIDE SEQUENCE [LARGE SCALE GENOMIC DNA]</scope>
    <source>
        <strain evidence="7 8">HMF7616</strain>
    </source>
</reference>
<evidence type="ECO:0000256" key="4">
    <source>
        <dbReference type="ARBA" id="ARBA00022989"/>
    </source>
</evidence>
<feature type="transmembrane region" description="Helical" evidence="6">
    <location>
        <begin position="52"/>
        <end position="75"/>
    </location>
</feature>
<comment type="subcellular location">
    <subcellularLocation>
        <location evidence="1">Cell membrane</location>
        <topology evidence="1">Multi-pass membrane protein</topology>
    </subcellularLocation>
</comment>
<evidence type="ECO:0000256" key="6">
    <source>
        <dbReference type="SAM" id="Phobius"/>
    </source>
</evidence>
<feature type="transmembrane region" description="Helical" evidence="6">
    <location>
        <begin position="236"/>
        <end position="254"/>
    </location>
</feature>
<dbReference type="PANTHER" id="PTHR30250">
    <property type="entry name" value="PST FAMILY PREDICTED COLANIC ACID TRANSPORTER"/>
    <property type="match status" value="1"/>
</dbReference>
<protein>
    <submittedName>
        <fullName evidence="7">Uncharacterized protein</fullName>
    </submittedName>
</protein>
<feature type="transmembrane region" description="Helical" evidence="6">
    <location>
        <begin position="119"/>
        <end position="139"/>
    </location>
</feature>
<feature type="transmembrane region" description="Helical" evidence="6">
    <location>
        <begin position="305"/>
        <end position="326"/>
    </location>
</feature>
<organism evidence="7 8">
    <name type="scientific">Adhaeribacter pallidiroseus</name>
    <dbReference type="NCBI Taxonomy" id="2072847"/>
    <lineage>
        <taxon>Bacteria</taxon>
        <taxon>Pseudomonadati</taxon>
        <taxon>Bacteroidota</taxon>
        <taxon>Cytophagia</taxon>
        <taxon>Cytophagales</taxon>
        <taxon>Hymenobacteraceae</taxon>
        <taxon>Adhaeribacter</taxon>
    </lineage>
</organism>
<evidence type="ECO:0000256" key="3">
    <source>
        <dbReference type="ARBA" id="ARBA00022692"/>
    </source>
</evidence>
<feature type="transmembrane region" description="Helical" evidence="6">
    <location>
        <begin position="187"/>
        <end position="208"/>
    </location>
</feature>
<dbReference type="EMBL" id="QASA01000001">
    <property type="protein sequence ID" value="RDC63533.1"/>
    <property type="molecule type" value="Genomic_DNA"/>
</dbReference>
<comment type="caution">
    <text evidence="7">The sequence shown here is derived from an EMBL/GenBank/DDBJ whole genome shotgun (WGS) entry which is preliminary data.</text>
</comment>
<evidence type="ECO:0000256" key="2">
    <source>
        <dbReference type="ARBA" id="ARBA00022475"/>
    </source>
</evidence>
<sequence>MVAWYFGPAGLVQLAHFQNLVTFITLVPNDGINRGVIKYLAGTTKQSQTFRAYFTAGFYLTLTLFLGTAVLLFSARNYFLPYFPRQLSWFSLFIGGTLLLVLQSFFNAVLLAQHKNGTLILVNTFSALAVIVYVAFAIAKLPVAYFLIGYLLVMGSMGIIALPLSLQGLPKKQLFTFRVSGESVKSLSKYMVMATSVVLFSKGLEYYIRDYLIRHFSMEQTGLWQGVVRVSDSYTALYTAVLAFAFYPKVAALLQQEQALQLFVQNALRLLIPVIMLGLGLVYIFQDYIFTLLLSSRFQAAKEFLPFQLAGDFCKLLSWLFANILVAQARFKVSILFEAISALFYFGFFHFFTNIYQLAGSPMAHFAHYLVFLLLHLFYFRKLITA</sequence>
<feature type="transmembrane region" description="Helical" evidence="6">
    <location>
        <begin position="87"/>
        <end position="112"/>
    </location>
</feature>
<evidence type="ECO:0000313" key="8">
    <source>
        <dbReference type="Proteomes" id="UP000253919"/>
    </source>
</evidence>
<keyword evidence="8" id="KW-1185">Reference proteome</keyword>
<gene>
    <name evidence="7" type="ORF">AHMF7616_02138</name>
</gene>
<feature type="transmembrane region" description="Helical" evidence="6">
    <location>
        <begin position="333"/>
        <end position="351"/>
    </location>
</feature>
<dbReference type="AlphaFoldDB" id="A0A369QF49"/>
<proteinExistence type="predicted"/>
<name>A0A369QF49_9BACT</name>
<dbReference type="GO" id="GO:0005886">
    <property type="term" value="C:plasma membrane"/>
    <property type="evidence" value="ECO:0007669"/>
    <property type="project" value="UniProtKB-SubCell"/>
</dbReference>
<dbReference type="OrthoDB" id="954555at2"/>
<evidence type="ECO:0000256" key="1">
    <source>
        <dbReference type="ARBA" id="ARBA00004651"/>
    </source>
</evidence>
<keyword evidence="4 6" id="KW-1133">Transmembrane helix</keyword>
<keyword evidence="3 6" id="KW-0812">Transmembrane</keyword>
<feature type="transmembrane region" description="Helical" evidence="6">
    <location>
        <begin position="145"/>
        <end position="166"/>
    </location>
</feature>
<dbReference type="InterPro" id="IPR050833">
    <property type="entry name" value="Poly_Biosynth_Transport"/>
</dbReference>
<feature type="transmembrane region" description="Helical" evidence="6">
    <location>
        <begin position="266"/>
        <end position="285"/>
    </location>
</feature>
<accession>A0A369QF49</accession>
<evidence type="ECO:0000313" key="7">
    <source>
        <dbReference type="EMBL" id="RDC63533.1"/>
    </source>
</evidence>
<dbReference type="Proteomes" id="UP000253919">
    <property type="component" value="Unassembled WGS sequence"/>
</dbReference>
<feature type="transmembrane region" description="Helical" evidence="6">
    <location>
        <begin position="363"/>
        <end position="380"/>
    </location>
</feature>
<evidence type="ECO:0000256" key="5">
    <source>
        <dbReference type="ARBA" id="ARBA00023136"/>
    </source>
</evidence>
<keyword evidence="5 6" id="KW-0472">Membrane</keyword>
<keyword evidence="2" id="KW-1003">Cell membrane</keyword>